<reference evidence="1" key="1">
    <citation type="journal article" date="2021" name="Proc. Natl. Acad. Sci. U.S.A.">
        <title>A Catalog of Tens of Thousands of Viruses from Human Metagenomes Reveals Hidden Associations with Chronic Diseases.</title>
        <authorList>
            <person name="Tisza M.J."/>
            <person name="Buck C.B."/>
        </authorList>
    </citation>
    <scope>NUCLEOTIDE SEQUENCE</scope>
    <source>
        <strain evidence="1">CtiOl67</strain>
    </source>
</reference>
<dbReference type="CDD" id="cd01029">
    <property type="entry name" value="TOPRIM_primases"/>
    <property type="match status" value="1"/>
</dbReference>
<name>A0A8S5QJJ3_9CAUD</name>
<dbReference type="Gene3D" id="3.40.1360.10">
    <property type="match status" value="1"/>
</dbReference>
<dbReference type="InterPro" id="IPR034154">
    <property type="entry name" value="TOPRIM_DnaG/twinkle"/>
</dbReference>
<dbReference type="PANTHER" id="PTHR30313">
    <property type="entry name" value="DNA PRIMASE"/>
    <property type="match status" value="1"/>
</dbReference>
<dbReference type="Pfam" id="PF13155">
    <property type="entry name" value="Toprim_2"/>
    <property type="match status" value="1"/>
</dbReference>
<dbReference type="PANTHER" id="PTHR30313:SF2">
    <property type="entry name" value="DNA PRIMASE"/>
    <property type="match status" value="1"/>
</dbReference>
<accession>A0A8S5QJJ3</accession>
<evidence type="ECO:0000313" key="1">
    <source>
        <dbReference type="EMBL" id="DAE18949.1"/>
    </source>
</evidence>
<dbReference type="EMBL" id="BK015666">
    <property type="protein sequence ID" value="DAE18949.1"/>
    <property type="molecule type" value="Genomic_DNA"/>
</dbReference>
<dbReference type="InterPro" id="IPR050219">
    <property type="entry name" value="DnaG_primase"/>
</dbReference>
<dbReference type="SUPFAM" id="SSF56731">
    <property type="entry name" value="DNA primase core"/>
    <property type="match status" value="1"/>
</dbReference>
<proteinExistence type="predicted"/>
<protein>
    <submittedName>
        <fullName evidence="1">DNA directed DNA polymerase</fullName>
    </submittedName>
</protein>
<dbReference type="GO" id="GO:0006269">
    <property type="term" value="P:DNA replication, synthesis of primer"/>
    <property type="evidence" value="ECO:0007669"/>
    <property type="project" value="TreeGrafter"/>
</dbReference>
<organism evidence="1">
    <name type="scientific">Siphoviridae sp. ctiOl67</name>
    <dbReference type="NCBI Taxonomy" id="2825622"/>
    <lineage>
        <taxon>Viruses</taxon>
        <taxon>Duplodnaviria</taxon>
        <taxon>Heunggongvirae</taxon>
        <taxon>Uroviricota</taxon>
        <taxon>Caudoviricetes</taxon>
    </lineage>
</organism>
<sequence>MYDVSIPDFNSLIGGWKFTQPQNLTFKTNYTEAQVNQFSQWYHPYLNSRHISPFTAAKFKLGYDAEHKSITFPIYDIEGNLITVTERNVDNKRFMLEKNVPKYIYLLDNAVKFEQECLKYFGQLKPIFVVESQINALTLEEWGFTAIALMGTGCPYQYELIKNSLLTRSFYLCFDGDAAGDEGANRFIANFPHSIKVNIPKGKDVNDLDYNKFISLIS</sequence>